<evidence type="ECO:0000256" key="4">
    <source>
        <dbReference type="ARBA" id="ARBA00022989"/>
    </source>
</evidence>
<evidence type="ECO:0000256" key="1">
    <source>
        <dbReference type="ARBA" id="ARBA00004651"/>
    </source>
</evidence>
<dbReference type="PANTHER" id="PTHR32309:SF13">
    <property type="entry name" value="FERRIC ENTEROBACTIN TRANSPORT PROTEIN FEPE"/>
    <property type="match status" value="1"/>
</dbReference>
<gene>
    <name evidence="9" type="ORF">SH580_06540</name>
</gene>
<evidence type="ECO:0000256" key="7">
    <source>
        <dbReference type="SAM" id="Phobius"/>
    </source>
</evidence>
<dbReference type="EMBL" id="CP138858">
    <property type="protein sequence ID" value="WPJ97365.1"/>
    <property type="molecule type" value="Genomic_DNA"/>
</dbReference>
<dbReference type="Pfam" id="PF02706">
    <property type="entry name" value="Wzz"/>
    <property type="match status" value="1"/>
</dbReference>
<evidence type="ECO:0000256" key="3">
    <source>
        <dbReference type="ARBA" id="ARBA00022692"/>
    </source>
</evidence>
<dbReference type="RefSeq" id="WP_319834209.1">
    <property type="nucleotide sequence ID" value="NZ_CP138858.1"/>
</dbReference>
<keyword evidence="5 7" id="KW-0472">Membrane</keyword>
<evidence type="ECO:0000313" key="10">
    <source>
        <dbReference type="Proteomes" id="UP001324993"/>
    </source>
</evidence>
<protein>
    <submittedName>
        <fullName evidence="9">Wzz/FepE/Etk N-terminal domain-containing protein</fullName>
    </submittedName>
</protein>
<evidence type="ECO:0000256" key="2">
    <source>
        <dbReference type="ARBA" id="ARBA00022475"/>
    </source>
</evidence>
<proteinExistence type="predicted"/>
<evidence type="ECO:0000259" key="8">
    <source>
        <dbReference type="Pfam" id="PF02706"/>
    </source>
</evidence>
<dbReference type="InterPro" id="IPR050445">
    <property type="entry name" value="Bact_polysacc_biosynth/exp"/>
</dbReference>
<name>A0ABZ0RMB6_9BACT</name>
<evidence type="ECO:0000256" key="6">
    <source>
        <dbReference type="SAM" id="Coils"/>
    </source>
</evidence>
<accession>A0ABZ0RMB6</accession>
<keyword evidence="4 7" id="KW-1133">Transmembrane helix</keyword>
<keyword evidence="10" id="KW-1185">Reference proteome</keyword>
<keyword evidence="3 7" id="KW-0812">Transmembrane</keyword>
<feature type="transmembrane region" description="Helical" evidence="7">
    <location>
        <begin position="23"/>
        <end position="42"/>
    </location>
</feature>
<sequence length="268" mass="30511">MSQASSNQFLSITDLINILRQRWILSGSLALFAAIVFAIYFLNKTPIYEAEASMVVELNADKVVNVQEVVESSVHNSSLLETAMNTHIERLKSRIMAQKVADDLSEDEQKRVLNFGPENSAEWDAQRLHTDLINRISGSMLHINWLPDSQVLRVRVQHSDPYITKRIADSYVAHYIRLQIELKGQSTDQAVSFLDEQTIELRNRLEKEEEALQNYRTQNDLVTVEQNQQIVTERLSDLSSAITKAQYACSRPKADSNKSSTLKMISKT</sequence>
<feature type="coiled-coil region" evidence="6">
    <location>
        <begin position="191"/>
        <end position="225"/>
    </location>
</feature>
<dbReference type="Proteomes" id="UP001324993">
    <property type="component" value="Chromosome"/>
</dbReference>
<evidence type="ECO:0000256" key="5">
    <source>
        <dbReference type="ARBA" id="ARBA00023136"/>
    </source>
</evidence>
<keyword evidence="6" id="KW-0175">Coiled coil</keyword>
<dbReference type="InterPro" id="IPR003856">
    <property type="entry name" value="LPS_length_determ_N"/>
</dbReference>
<reference evidence="9 10" key="1">
    <citation type="submission" date="2023-11" db="EMBL/GenBank/DDBJ databases">
        <title>Coraliomargarita sp. nov., isolated from marine algae.</title>
        <authorList>
            <person name="Lee J.K."/>
            <person name="Baek J.H."/>
            <person name="Kim J.M."/>
            <person name="Choi D.G."/>
            <person name="Jeon C.O."/>
        </authorList>
    </citation>
    <scope>NUCLEOTIDE SEQUENCE [LARGE SCALE GENOMIC DNA]</scope>
    <source>
        <strain evidence="9 10">J2-16</strain>
    </source>
</reference>
<feature type="domain" description="Polysaccharide chain length determinant N-terminal" evidence="8">
    <location>
        <begin position="10"/>
        <end position="104"/>
    </location>
</feature>
<evidence type="ECO:0000313" key="9">
    <source>
        <dbReference type="EMBL" id="WPJ97365.1"/>
    </source>
</evidence>
<organism evidence="9 10">
    <name type="scientific">Coraliomargarita algicola</name>
    <dbReference type="NCBI Taxonomy" id="3092156"/>
    <lineage>
        <taxon>Bacteria</taxon>
        <taxon>Pseudomonadati</taxon>
        <taxon>Verrucomicrobiota</taxon>
        <taxon>Opitutia</taxon>
        <taxon>Puniceicoccales</taxon>
        <taxon>Coraliomargaritaceae</taxon>
        <taxon>Coraliomargarita</taxon>
    </lineage>
</organism>
<dbReference type="PANTHER" id="PTHR32309">
    <property type="entry name" value="TYROSINE-PROTEIN KINASE"/>
    <property type="match status" value="1"/>
</dbReference>
<keyword evidence="2" id="KW-1003">Cell membrane</keyword>
<comment type="subcellular location">
    <subcellularLocation>
        <location evidence="1">Cell membrane</location>
        <topology evidence="1">Multi-pass membrane protein</topology>
    </subcellularLocation>
</comment>